<dbReference type="OrthoDB" id="9785745at2"/>
<dbReference type="Pfam" id="PF00126">
    <property type="entry name" value="HTH_1"/>
    <property type="match status" value="1"/>
</dbReference>
<evidence type="ECO:0000256" key="3">
    <source>
        <dbReference type="ARBA" id="ARBA00023125"/>
    </source>
</evidence>
<dbReference type="EMBL" id="QWLA01000003">
    <property type="protein sequence ID" value="RIH89426.1"/>
    <property type="molecule type" value="Genomic_DNA"/>
</dbReference>
<dbReference type="PANTHER" id="PTHR30126:SF40">
    <property type="entry name" value="HTH-TYPE TRANSCRIPTIONAL REGULATOR GLTR"/>
    <property type="match status" value="1"/>
</dbReference>
<name>A0A399F179_9DEIN</name>
<sequence length="317" mass="34455">MRLNPRYLMVFCVVAELRSLSRAAEVLHLSQPAISKTLKALEDIFRQPLYERTAKGIVLTEAGRALLPYACAVSRSLAQATRFIEEQRTRRTPAFTVGLSWSLIPRFQAALLRWAEAEGGRTRFDLHLVHGTTLELIEQVYQRDLDGALVLGGSEALPEPLEARRVTTDEAMLAVAPSHPWAGLGGIALGQLEGARVLVPQRNSRLRLRLEQFLEGHGIVPERFVECGSLLGVKAAALDGLGVGIVCRSFIEPEVSTGALKGLFIEDPGFALGVHWIGHPEPTLGLTVRELTASLLGALRHVRVPDSASGQVSTGAR</sequence>
<reference evidence="6 7" key="1">
    <citation type="submission" date="2018-08" db="EMBL/GenBank/DDBJ databases">
        <title>Meiothermus roseus NBRC 110900 genome sequencing project.</title>
        <authorList>
            <person name="Da Costa M.S."/>
            <person name="Albuquerque L."/>
            <person name="Raposo P."/>
            <person name="Froufe H.J.C."/>
            <person name="Barroso C.S."/>
            <person name="Egas C."/>
        </authorList>
    </citation>
    <scope>NUCLEOTIDE SEQUENCE [LARGE SCALE GENOMIC DNA]</scope>
    <source>
        <strain evidence="6 7">NBRC 110900</strain>
    </source>
</reference>
<dbReference type="Proteomes" id="UP000265341">
    <property type="component" value="Unassembled WGS sequence"/>
</dbReference>
<dbReference type="CDD" id="cd05466">
    <property type="entry name" value="PBP2_LTTR_substrate"/>
    <property type="match status" value="1"/>
</dbReference>
<dbReference type="PROSITE" id="PS50931">
    <property type="entry name" value="HTH_LYSR"/>
    <property type="match status" value="1"/>
</dbReference>
<dbReference type="AlphaFoldDB" id="A0A399F179"/>
<keyword evidence="3" id="KW-0238">DNA-binding</keyword>
<dbReference type="InterPro" id="IPR005119">
    <property type="entry name" value="LysR_subst-bd"/>
</dbReference>
<accession>A0A399F179</accession>
<dbReference type="Gene3D" id="1.10.10.10">
    <property type="entry name" value="Winged helix-like DNA-binding domain superfamily/Winged helix DNA-binding domain"/>
    <property type="match status" value="1"/>
</dbReference>
<dbReference type="SUPFAM" id="SSF53850">
    <property type="entry name" value="Periplasmic binding protein-like II"/>
    <property type="match status" value="1"/>
</dbReference>
<organism evidence="6 7">
    <name type="scientific">Calidithermus roseus</name>
    <dbReference type="NCBI Taxonomy" id="1644118"/>
    <lineage>
        <taxon>Bacteria</taxon>
        <taxon>Thermotogati</taxon>
        <taxon>Deinococcota</taxon>
        <taxon>Deinococci</taxon>
        <taxon>Thermales</taxon>
        <taxon>Thermaceae</taxon>
        <taxon>Calidithermus</taxon>
    </lineage>
</organism>
<keyword evidence="7" id="KW-1185">Reference proteome</keyword>
<dbReference type="PRINTS" id="PR00039">
    <property type="entry name" value="HTHLYSR"/>
</dbReference>
<dbReference type="InterPro" id="IPR036390">
    <property type="entry name" value="WH_DNA-bd_sf"/>
</dbReference>
<evidence type="ECO:0000313" key="6">
    <source>
        <dbReference type="EMBL" id="RIH89426.1"/>
    </source>
</evidence>
<dbReference type="InterPro" id="IPR036388">
    <property type="entry name" value="WH-like_DNA-bd_sf"/>
</dbReference>
<evidence type="ECO:0000256" key="4">
    <source>
        <dbReference type="ARBA" id="ARBA00023163"/>
    </source>
</evidence>
<dbReference type="InterPro" id="IPR000847">
    <property type="entry name" value="LysR_HTH_N"/>
</dbReference>
<comment type="similarity">
    <text evidence="1">Belongs to the LysR transcriptional regulatory family.</text>
</comment>
<comment type="caution">
    <text evidence="6">The sequence shown here is derived from an EMBL/GenBank/DDBJ whole genome shotgun (WGS) entry which is preliminary data.</text>
</comment>
<evidence type="ECO:0000256" key="1">
    <source>
        <dbReference type="ARBA" id="ARBA00009437"/>
    </source>
</evidence>
<feature type="domain" description="HTH lysR-type" evidence="5">
    <location>
        <begin position="3"/>
        <end position="60"/>
    </location>
</feature>
<dbReference type="PANTHER" id="PTHR30126">
    <property type="entry name" value="HTH-TYPE TRANSCRIPTIONAL REGULATOR"/>
    <property type="match status" value="1"/>
</dbReference>
<keyword evidence="4" id="KW-0804">Transcription</keyword>
<keyword evidence="2" id="KW-0805">Transcription regulation</keyword>
<dbReference type="RefSeq" id="WP_119275688.1">
    <property type="nucleotide sequence ID" value="NZ_QWLA01000003.1"/>
</dbReference>
<dbReference type="GO" id="GO:0003700">
    <property type="term" value="F:DNA-binding transcription factor activity"/>
    <property type="evidence" value="ECO:0007669"/>
    <property type="project" value="InterPro"/>
</dbReference>
<dbReference type="Pfam" id="PF03466">
    <property type="entry name" value="LysR_substrate"/>
    <property type="match status" value="1"/>
</dbReference>
<protein>
    <submittedName>
        <fullName evidence="6">HTH-type transcriptional regulator GltR</fullName>
    </submittedName>
</protein>
<dbReference type="SUPFAM" id="SSF46785">
    <property type="entry name" value="Winged helix' DNA-binding domain"/>
    <property type="match status" value="1"/>
</dbReference>
<proteinExistence type="inferred from homology"/>
<evidence type="ECO:0000259" key="5">
    <source>
        <dbReference type="PROSITE" id="PS50931"/>
    </source>
</evidence>
<dbReference type="Gene3D" id="3.40.190.10">
    <property type="entry name" value="Periplasmic binding protein-like II"/>
    <property type="match status" value="2"/>
</dbReference>
<gene>
    <name evidence="6" type="primary">gltR</name>
    <name evidence="6" type="ORF">Mrose_00326</name>
</gene>
<evidence type="ECO:0000313" key="7">
    <source>
        <dbReference type="Proteomes" id="UP000265341"/>
    </source>
</evidence>
<dbReference type="GO" id="GO:0000976">
    <property type="term" value="F:transcription cis-regulatory region binding"/>
    <property type="evidence" value="ECO:0007669"/>
    <property type="project" value="TreeGrafter"/>
</dbReference>
<evidence type="ECO:0000256" key="2">
    <source>
        <dbReference type="ARBA" id="ARBA00023015"/>
    </source>
</evidence>